<feature type="disulfide bond" evidence="28">
    <location>
        <begin position="2573"/>
        <end position="2588"/>
    </location>
</feature>
<dbReference type="SMART" id="SM00487">
    <property type="entry name" value="DEXDc"/>
    <property type="match status" value="1"/>
</dbReference>
<keyword evidence="20" id="KW-0010">Activator</keyword>
<gene>
    <name evidence="38" type="primary">SMARCA4</name>
    <name evidence="38" type="ORF">AWC38_SpisGene17562</name>
</gene>
<dbReference type="CDD" id="cd18793">
    <property type="entry name" value="SF2_C_SNF"/>
    <property type="match status" value="1"/>
</dbReference>
<evidence type="ECO:0000256" key="26">
    <source>
        <dbReference type="PROSITE-ProRule" id="PRU00076"/>
    </source>
</evidence>
<feature type="repeat" description="LDL-receptor class B" evidence="29">
    <location>
        <begin position="2969"/>
        <end position="3013"/>
    </location>
</feature>
<dbReference type="CDD" id="cd17996">
    <property type="entry name" value="DEXHc_SMARCA2_SMARCA4"/>
    <property type="match status" value="1"/>
</dbReference>
<dbReference type="Pfam" id="PF01392">
    <property type="entry name" value="Fz"/>
    <property type="match status" value="1"/>
</dbReference>
<dbReference type="InterPro" id="IPR023415">
    <property type="entry name" value="LDLR_class-A_CS"/>
</dbReference>
<dbReference type="Pfam" id="PF07533">
    <property type="entry name" value="BRK"/>
    <property type="match status" value="1"/>
</dbReference>
<dbReference type="SUPFAM" id="SSF57196">
    <property type="entry name" value="EGF/Laminin"/>
    <property type="match status" value="1"/>
</dbReference>
<feature type="compositionally biased region" description="Polar residues" evidence="30">
    <location>
        <begin position="294"/>
        <end position="304"/>
    </location>
</feature>
<feature type="disulfide bond" evidence="28">
    <location>
        <begin position="2367"/>
        <end position="2382"/>
    </location>
</feature>
<feature type="region of interest" description="Disordered" evidence="30">
    <location>
        <begin position="1324"/>
        <end position="1363"/>
    </location>
</feature>
<keyword evidence="16" id="KW-0805">Transcription regulation</keyword>
<feature type="compositionally biased region" description="Basic residues" evidence="30">
    <location>
        <begin position="1550"/>
        <end position="1560"/>
    </location>
</feature>
<organism evidence="38 39">
    <name type="scientific">Stylophora pistillata</name>
    <name type="common">Smooth cauliflower coral</name>
    <dbReference type="NCBI Taxonomy" id="50429"/>
    <lineage>
        <taxon>Eukaryota</taxon>
        <taxon>Metazoa</taxon>
        <taxon>Cnidaria</taxon>
        <taxon>Anthozoa</taxon>
        <taxon>Hexacorallia</taxon>
        <taxon>Scleractinia</taxon>
        <taxon>Astrocoeniina</taxon>
        <taxon>Pocilloporidae</taxon>
        <taxon>Stylophora</taxon>
    </lineage>
</organism>
<evidence type="ECO:0000256" key="28">
    <source>
        <dbReference type="PROSITE-ProRule" id="PRU00124"/>
    </source>
</evidence>
<dbReference type="Gene3D" id="2.120.10.30">
    <property type="entry name" value="TolB, C-terminal domain"/>
    <property type="match status" value="2"/>
</dbReference>
<keyword evidence="8" id="KW-0677">Repeat</keyword>
<sequence>MRMFFIRFVCFDHLLFAEKETLTKKMASIAGFQYTPENMQRLEKALQTMQERGMESDPRYAQLMSLLRAKPASVDMQDARHGLQLPPPSMSMGLGNIPPGTGVGGDMQTRNSPAPNLLSQASQKAHSFSSPQLLQLRAQIMAYKLLARSQPLPEHIRIAIQGKSPSAKPAGSGIPSSGVPPQSSQLPSRTQNQPGNQSAPQSQANIGAGSSTTSPAVPVPNQTAYNVPGMTAAQQLQSKQATGTSQSTTPASWEAAKGAAASAIAAATQQHKLKEQQRQALAQQQQQQQQQQRKVQTPGTTQGGIQMPSKPRLAPVAKPVGLDPVTILKERENRIQARIVQRIRDLEGLPGSIPDDLRMKAMIELRALRLLNFQKQLRAEVVACTRRDTTLETALNSKAYKRSKKQSLREARITEKLEKQQKMEQERKRRQKHQEYLNTILQHARDFREYHRSIQSKVVKLNRAVMSYHSITDREKKKEEERIEKERMRRLMAEDEEGYRKLIDQKKDKRLAYLLGQTDEYVASLTKMVQQHKREQRKKQMKENRKRRKSDYDDDETPEGNRHVPVVDTETGMVLKGDDAPIADNLDSWLESHPGYQVAPRQEQESDDEEEEEGSVEDAEGDEEADKEADEKKTEKEKKREEYGKDEEDVEEEADDPTVLESRQYYRIAHSFQEDITEQPTILIGGKLKEYQMRGLEWLVSLHNNALNGILADEMGLGKTIQTIALFAYLIEVKKLNGPFLVIVPLSTLSNWLLEFEKWTPSIIVVSYKGSPNMRRSAASQIRGGKFNVVLTTYEYVMKDKSVLSKVRWRYMVVDEGHRMKNHHCKLTQILNTHYAAPHRVLLTGTPLQNRLPELWALLNFLLPTIFKSCSTFEQWFNAPFAMTGEKVELNGEETLLIIRRLHKVLRPFLLRRLKKEVESQLPEKVEYVVKCDMSSLQRILYNHMHKAGVLLTDGSEKDKKGRGGTKTLMNTIMQLRKICNHPFLFQHIEESMAEHLGFPSGIVQGPDVVRVSGKFDLLDRILPKLKRKNHRVLLFSQMTQLMTILEDYFNWKGFPYLRLDGTTKSEDRGQLLSLFNAKDSPYFIFLLSTRAGGLGLNLQAADTVVIFDSDWNPHQDLQAQDRAHRIGQKNEVRVLRLMTVNSVEEKILAAARYKLNVDEKVIQAGMFNQNSTSSERRAFLMAILDTENDEDETSLLGDEISRPQRQEKEESEVPDDETINQMIARTEDEFELYQRMDIERRRQEVREAGSIRRRPRLMQTNELPRWIVKDDAEVERLTWEEESEKIFGRGSRVRKDVVYCEHLTERQWLKAIEDGRLDEVEEKQKVKKLSKKRKHDPGEEGDVPKVKKKRGRPPAVKLAPNPPELTKQMKKLMKYIVRYVDDSTSRNLAEIFMVLPTRKELPDYYQIIKQPVDIRKIRERINSHKYRTLDDLEEDFTLMCKNAQTYNIEGSIIYEDSIKLQSIFTHARQKIQGGEDLQLAHSSAAEPEVESEKEASEGEEEDDGNDSDGEEAESVGSDIEGGSSQSSLKMRIKLGKQSVEKAKVELGGVKKKRRGRPPRIRQEPSDNEIESYPPSEKGYSSEGEGSDREDYPGSSQEMAASPSQKKHTPGFLLVANRKDILRVELDPVAHKTLVPRQMAAVAIDFDFGTGFVFWTDVAEGNIQRVPVDNGGNTEVLIDGLVSPEGLAVDWMNKKLYWTDTGTDTIEVAGFDGGHRMVLINTGLKKPRALVVHPSAGYMFWSDWGNAAKIEKCGMDGESTSRKVLVSNNIVWPNGLTIDYNDDRIWWSDARLGTIESIDLNGGDRRVTLRSNRARYTFGISLFQDSVYVAKRQGGRRILKMDKSGSKRPMTILRHLYGPRGIVVYHSSRQPGTGNNPCSDSVDSGGCSHICLLAPKDLAPKGYSCHCPPGLVMLQDQKTCMSSDGLKCSERMCLNGGTCIEKAKTLPRCSCPSDYKGPRCQEIIPTLAPMQVSTTTSPSTRKASNGSCGADQIMCKDTGVCVDKASVCGGDDGDCRELSEEELCGNATVISKCGSKLFKCRETGHCLKNFHVCDGSYDCDDKSDEEGCNSTVPCGASEFKCRDSGACMPEIVSCEKFPQIGEKACIAVNPTAPISLPAASLETYALMCTKESCFRGGTCIEGFKPFPSCSCKCEEIIKTLPPAHISTTISPSTKQDSCEPLTLPLCRSMPYNTTIFPNLLNHATQDEAALDVQLFYPLVKYACSEHLEFFLCAVYAPVCSVLKAAVPPCRSLCNGARLGCGDVMKRFGFKWPETLNCERFPLEGASNCVGVNGSMGPTSLPQTTSSRSCLTSQFICNSTKECIDKSLLCDGNDDCGDNSDEDSCGNECDNNEFQCDDRSCILISAVCDGKIDCVDKSDETRCNYTQACTSNQFQCRSTGVCINKVFVCDGSNDCGDMSDEEKCNTTALCSITDQFQCGAFERCIEKVLVCDGNDDCGDNSDEVDCEDDRLCNADEFKCNTTRRCIPAKWVCDGISHCPDSSDEANCNNTECVGEDRFRCKSRAGACIPTTWICDGQDDCGDDSDEVNCTLPQCETGEFICKPSKSCMPVRWKCDGESDCPDESDEADCPEFLCKREYFKCKSVEKCIPEKWVCDSDDDCDDKSDEVNCANNTCEAWLFSCETSGKCLRKTWVCDGQDDCSDGSDEKNCTRSKCEDEEFSCSASGTCIPKKQRCNGVNDCHDNSDELNCTLPVCEEGQFLCGSRGCAPNAWRCDGDSDCPGNSDEVNCPTVAAKCSNREFQCKDSSCIHVGWVCDGDPDCEDNSDEFNCTSPRECPGNICGDGLCETNQFICENGRCIDVQERCDGKDDCSDGTDEADCDQEVCKIRGNCSQGCSVDGDVYICKCTEGYELTSDNKTCRALGPEGFVFAANRKDIRRFSMNTLTPELVVTSDQTNSFFLDFNFDTKHIYWSDMVHDNIRRAPIDNGSDIEVVIEGNLNRPEGITVDWINKKLYWIDANSTESEIEVADLSGKNRLSLIQGDMQEPRAIAVHPLLGYLFWTDWGKPSKIERCAMNGDSATRKAIITENIGWPNGITIDYTLNRIWWTDAKLHTIESADLNGKHRKVFLKARPLKRPFGISVFLDSVFWTDWQTSKLHVANKFTGRVVNAVVLQMPMDVVVFHRQRQPIGSNPCNVTALLGGCSHICLLAPVDSYPQGFSCRCPPGLTLLADQKTCNPQAQPQL</sequence>
<feature type="compositionally biased region" description="Basic and acidic residues" evidence="30">
    <location>
        <begin position="629"/>
        <end position="643"/>
    </location>
</feature>
<evidence type="ECO:0000256" key="22">
    <source>
        <dbReference type="ARBA" id="ARBA00023170"/>
    </source>
</evidence>
<dbReference type="SMART" id="SM00592">
    <property type="entry name" value="BRK"/>
    <property type="match status" value="1"/>
</dbReference>
<dbReference type="Gene3D" id="1.20.920.10">
    <property type="entry name" value="Bromodomain-like"/>
    <property type="match status" value="1"/>
</dbReference>
<dbReference type="PROSITE" id="PS50038">
    <property type="entry name" value="FZ"/>
    <property type="match status" value="1"/>
</dbReference>
<keyword evidence="15" id="KW-1133">Transmembrane helix</keyword>
<feature type="repeat" description="LDL-receptor class B" evidence="29">
    <location>
        <begin position="3014"/>
        <end position="3059"/>
    </location>
</feature>
<evidence type="ECO:0000256" key="27">
    <source>
        <dbReference type="PROSITE-ProRule" id="PRU00090"/>
    </source>
</evidence>
<feature type="disulfide bond" evidence="26">
    <location>
        <begin position="1951"/>
        <end position="1960"/>
    </location>
</feature>
<keyword evidence="5" id="KW-0254">Endocytosis</keyword>
<feature type="region of interest" description="Disordered" evidence="30">
    <location>
        <begin position="103"/>
        <end position="124"/>
    </location>
</feature>
<dbReference type="Gene3D" id="2.10.25.10">
    <property type="entry name" value="Laminin"/>
    <property type="match status" value="2"/>
</dbReference>
<feature type="disulfide bond" evidence="28">
    <location>
        <begin position="2491"/>
        <end position="2506"/>
    </location>
</feature>
<evidence type="ECO:0000256" key="5">
    <source>
        <dbReference type="ARBA" id="ARBA00022583"/>
    </source>
</evidence>
<evidence type="ECO:0000256" key="30">
    <source>
        <dbReference type="SAM" id="MobiDB-lite"/>
    </source>
</evidence>
<evidence type="ECO:0000313" key="39">
    <source>
        <dbReference type="Proteomes" id="UP000225706"/>
    </source>
</evidence>
<dbReference type="InterPro" id="IPR029295">
    <property type="entry name" value="SnAC"/>
</dbReference>
<dbReference type="SMART" id="SM00951">
    <property type="entry name" value="QLQ"/>
    <property type="match status" value="1"/>
</dbReference>
<evidence type="ECO:0000256" key="3">
    <source>
        <dbReference type="ARBA" id="ARBA00004479"/>
    </source>
</evidence>
<keyword evidence="4 26" id="KW-0245">EGF-like domain</keyword>
<feature type="region of interest" description="Disordered" evidence="30">
    <location>
        <begin position="528"/>
        <end position="658"/>
    </location>
</feature>
<dbReference type="Pfam" id="PF14619">
    <property type="entry name" value="SnAC"/>
    <property type="match status" value="1"/>
</dbReference>
<dbReference type="GO" id="GO:0006355">
    <property type="term" value="P:regulation of DNA-templated transcription"/>
    <property type="evidence" value="ECO:0007669"/>
    <property type="project" value="InterPro"/>
</dbReference>
<dbReference type="InterPro" id="IPR036427">
    <property type="entry name" value="Bromodomain-like_sf"/>
</dbReference>
<feature type="repeat" description="LDL-receptor class B" evidence="29">
    <location>
        <begin position="3060"/>
        <end position="3103"/>
    </location>
</feature>
<dbReference type="PROSITE" id="PS01209">
    <property type="entry name" value="LDLRA_1"/>
    <property type="match status" value="6"/>
</dbReference>
<dbReference type="Pfam" id="PF00058">
    <property type="entry name" value="Ldl_recept_b"/>
    <property type="match status" value="7"/>
</dbReference>
<dbReference type="Gene3D" id="4.10.400.10">
    <property type="entry name" value="Low-density Lipoprotein Receptor"/>
    <property type="match status" value="14"/>
</dbReference>
<feature type="compositionally biased region" description="Acidic residues" evidence="30">
    <location>
        <begin position="644"/>
        <end position="658"/>
    </location>
</feature>
<dbReference type="GO" id="GO:0042562">
    <property type="term" value="F:hormone binding"/>
    <property type="evidence" value="ECO:0007669"/>
    <property type="project" value="TreeGrafter"/>
</dbReference>
<feature type="repeat" description="LDL-receptor class B" evidence="29">
    <location>
        <begin position="1694"/>
        <end position="1736"/>
    </location>
</feature>
<evidence type="ECO:0000259" key="36">
    <source>
        <dbReference type="PROSITE" id="PS51204"/>
    </source>
</evidence>
<feature type="domain" description="EGF-like" evidence="32">
    <location>
        <begin position="1924"/>
        <end position="1961"/>
    </location>
</feature>
<dbReference type="PROSITE" id="PS50068">
    <property type="entry name" value="LDLRA_2"/>
    <property type="match status" value="15"/>
</dbReference>
<keyword evidence="14" id="KW-0735">Signal-anchor</keyword>
<feature type="compositionally biased region" description="Polar residues" evidence="30">
    <location>
        <begin position="179"/>
        <end position="225"/>
    </location>
</feature>
<feature type="compositionally biased region" description="Acidic residues" evidence="30">
    <location>
        <begin position="1498"/>
        <end position="1514"/>
    </location>
</feature>
<name>A0A2B4RMQ5_STYPI</name>
<dbReference type="PROSITE" id="PS00633">
    <property type="entry name" value="BROMODOMAIN_1"/>
    <property type="match status" value="1"/>
</dbReference>
<dbReference type="InterPro" id="IPR038718">
    <property type="entry name" value="SNF2-like_sf"/>
</dbReference>
<dbReference type="CDD" id="cd00112">
    <property type="entry name" value="LDLa"/>
    <property type="match status" value="12"/>
</dbReference>
<feature type="repeat" description="LDL-receptor class B" evidence="29">
    <location>
        <begin position="1651"/>
        <end position="1693"/>
    </location>
</feature>
<feature type="compositionally biased region" description="Polar residues" evidence="30">
    <location>
        <begin position="232"/>
        <end position="250"/>
    </location>
</feature>
<evidence type="ECO:0000256" key="1">
    <source>
        <dbReference type="ARBA" id="ARBA00004123"/>
    </source>
</evidence>
<keyword evidence="9" id="KW-0547">Nucleotide-binding</keyword>
<feature type="domain" description="Bromo" evidence="31">
    <location>
        <begin position="1385"/>
        <end position="1455"/>
    </location>
</feature>
<feature type="disulfide bond" evidence="28">
    <location>
        <begin position="2408"/>
        <end position="2423"/>
    </location>
</feature>
<dbReference type="GO" id="GO:0042393">
    <property type="term" value="F:histone binding"/>
    <property type="evidence" value="ECO:0007669"/>
    <property type="project" value="InterPro"/>
</dbReference>
<dbReference type="FunFam" id="3.40.50.300:FF:003020">
    <property type="entry name" value="SNF2-related domain-containing protein"/>
    <property type="match status" value="1"/>
</dbReference>
<dbReference type="GO" id="GO:0006325">
    <property type="term" value="P:chromatin organization"/>
    <property type="evidence" value="ECO:0007669"/>
    <property type="project" value="UniProtKB-KW"/>
</dbReference>
<reference evidence="39" key="1">
    <citation type="journal article" date="2017" name="bioRxiv">
        <title>Comparative analysis of the genomes of Stylophora pistillata and Acropora digitifera provides evidence for extensive differences between species of corals.</title>
        <authorList>
            <person name="Voolstra C.R."/>
            <person name="Li Y."/>
            <person name="Liew Y.J."/>
            <person name="Baumgarten S."/>
            <person name="Zoccola D."/>
            <person name="Flot J.-F."/>
            <person name="Tambutte S."/>
            <person name="Allemand D."/>
            <person name="Aranda M."/>
        </authorList>
    </citation>
    <scope>NUCLEOTIDE SEQUENCE [LARGE SCALE GENOMIC DNA]</scope>
</reference>
<dbReference type="InterPro" id="IPR027417">
    <property type="entry name" value="P-loop_NTPase"/>
</dbReference>
<dbReference type="PROSITE" id="PS51204">
    <property type="entry name" value="HSA"/>
    <property type="match status" value="1"/>
</dbReference>
<feature type="disulfide bond" evidence="28">
    <location>
        <begin position="2355"/>
        <end position="2373"/>
    </location>
</feature>
<dbReference type="Gene3D" id="3.40.5.120">
    <property type="match status" value="1"/>
</dbReference>
<dbReference type="SMART" id="SM00063">
    <property type="entry name" value="FRI"/>
    <property type="match status" value="1"/>
</dbReference>
<keyword evidence="6" id="KW-0812">Transmembrane</keyword>
<dbReference type="Gene3D" id="3.40.50.300">
    <property type="entry name" value="P-loop containing nucleotide triphosphate hydrolases"/>
    <property type="match status" value="1"/>
</dbReference>
<dbReference type="Proteomes" id="UP000225706">
    <property type="component" value="Unassembled WGS sequence"/>
</dbReference>
<feature type="compositionally biased region" description="Polar residues" evidence="30">
    <location>
        <begin position="1594"/>
        <end position="1604"/>
    </location>
</feature>
<feature type="repeat" description="LDL-receptor class B" evidence="29">
    <location>
        <begin position="2925"/>
        <end position="2968"/>
    </location>
</feature>
<feature type="domain" description="Helicase C-terminal" evidence="35">
    <location>
        <begin position="1018"/>
        <end position="1180"/>
    </location>
</feature>
<dbReference type="PRINTS" id="PR00503">
    <property type="entry name" value="BROMODOMAIN"/>
</dbReference>
<evidence type="ECO:0000256" key="15">
    <source>
        <dbReference type="ARBA" id="ARBA00022989"/>
    </source>
</evidence>
<evidence type="ECO:0000256" key="8">
    <source>
        <dbReference type="ARBA" id="ARBA00022737"/>
    </source>
</evidence>
<evidence type="ECO:0000259" key="33">
    <source>
        <dbReference type="PROSITE" id="PS50038"/>
    </source>
</evidence>
<feature type="disulfide bond" evidence="28">
    <location>
        <begin position="2713"/>
        <end position="2725"/>
    </location>
</feature>
<evidence type="ECO:0000313" key="38">
    <source>
        <dbReference type="EMBL" id="PFX18089.1"/>
    </source>
</evidence>
<feature type="domain" description="HSA" evidence="36">
    <location>
        <begin position="421"/>
        <end position="493"/>
    </location>
</feature>
<dbReference type="SMART" id="SM00490">
    <property type="entry name" value="HELICc"/>
    <property type="match status" value="1"/>
</dbReference>
<dbReference type="EMBL" id="LSMT01000431">
    <property type="protein sequence ID" value="PFX18089.1"/>
    <property type="molecule type" value="Genomic_DNA"/>
</dbReference>
<dbReference type="FunFam" id="4.10.400.10:FF:000065">
    <property type="entry name" value="Transmembrane protease serine 7"/>
    <property type="match status" value="2"/>
</dbReference>
<dbReference type="GO" id="GO:0005524">
    <property type="term" value="F:ATP binding"/>
    <property type="evidence" value="ECO:0007669"/>
    <property type="project" value="UniProtKB-KW"/>
</dbReference>
<evidence type="ECO:0000256" key="11">
    <source>
        <dbReference type="ARBA" id="ARBA00022806"/>
    </source>
</evidence>
<dbReference type="PROSITE" id="PS51194">
    <property type="entry name" value="HELICASE_CTER"/>
    <property type="match status" value="1"/>
</dbReference>
<dbReference type="SMART" id="SM00181">
    <property type="entry name" value="EGF"/>
    <property type="match status" value="6"/>
</dbReference>
<keyword evidence="19 26" id="KW-1015">Disulfide bond</keyword>
<dbReference type="PROSITE" id="PS51120">
    <property type="entry name" value="LDLRB"/>
    <property type="match status" value="8"/>
</dbReference>
<dbReference type="Pfam" id="PF00271">
    <property type="entry name" value="Helicase_C"/>
    <property type="match status" value="1"/>
</dbReference>
<dbReference type="PROSITE" id="PS50026">
    <property type="entry name" value="EGF_3"/>
    <property type="match status" value="1"/>
</dbReference>
<evidence type="ECO:0000256" key="6">
    <source>
        <dbReference type="ARBA" id="ARBA00022692"/>
    </source>
</evidence>
<dbReference type="InterPro" id="IPR006576">
    <property type="entry name" value="BRK_domain"/>
</dbReference>
<dbReference type="Pfam" id="PF08880">
    <property type="entry name" value="QLQ"/>
    <property type="match status" value="1"/>
</dbReference>
<dbReference type="PANTHER" id="PTHR22722:SF15">
    <property type="entry name" value="LOW-DENSITY LIPOPROTEIN RECEPTOR-RELATED"/>
    <property type="match status" value="1"/>
</dbReference>
<dbReference type="SMART" id="SM01314">
    <property type="entry name" value="SnAC"/>
    <property type="match status" value="1"/>
</dbReference>
<dbReference type="FunFam" id="2.120.10.30:FF:000241">
    <property type="entry name" value="Low-density lipoprotein receptor-related protein 6"/>
    <property type="match status" value="2"/>
</dbReference>
<feature type="disulfide bond" evidence="28">
    <location>
        <begin position="2329"/>
        <end position="2344"/>
    </location>
</feature>
<dbReference type="InterPro" id="IPR014978">
    <property type="entry name" value="Gln-Leu-Gln_QLQ"/>
</dbReference>
<feature type="disulfide bond" evidence="28">
    <location>
        <begin position="2450"/>
        <end position="2465"/>
    </location>
</feature>
<dbReference type="SUPFAM" id="SSF63825">
    <property type="entry name" value="YWTD domain"/>
    <property type="match status" value="2"/>
</dbReference>
<dbReference type="InterPro" id="IPR002172">
    <property type="entry name" value="LDrepeatLR_classA_rpt"/>
</dbReference>
<dbReference type="GO" id="GO:0048513">
    <property type="term" value="P:animal organ development"/>
    <property type="evidence" value="ECO:0007669"/>
    <property type="project" value="UniProtKB-ARBA"/>
</dbReference>
<dbReference type="PRINTS" id="PR00261">
    <property type="entry name" value="LDLRECEPTOR"/>
</dbReference>
<dbReference type="Pfam" id="PF00176">
    <property type="entry name" value="SNF2-rel_dom"/>
    <property type="match status" value="1"/>
</dbReference>
<dbReference type="Gene3D" id="1.10.2000.10">
    <property type="entry name" value="Frizzled cysteine-rich domain"/>
    <property type="match status" value="1"/>
</dbReference>
<evidence type="ECO:0000256" key="14">
    <source>
        <dbReference type="ARBA" id="ARBA00022968"/>
    </source>
</evidence>
<dbReference type="SMART" id="SM00573">
    <property type="entry name" value="HSA"/>
    <property type="match status" value="1"/>
</dbReference>
<feature type="disulfide bond" evidence="28">
    <location>
        <begin position="2754"/>
        <end position="2766"/>
    </location>
</feature>
<feature type="disulfide bond" evidence="27">
    <location>
        <begin position="2178"/>
        <end position="2239"/>
    </location>
</feature>
<dbReference type="GO" id="GO:0006898">
    <property type="term" value="P:receptor-mediated endocytosis"/>
    <property type="evidence" value="ECO:0007669"/>
    <property type="project" value="TreeGrafter"/>
</dbReference>
<dbReference type="Gene3D" id="3.40.50.10810">
    <property type="entry name" value="Tandem AAA-ATPase domain"/>
    <property type="match status" value="1"/>
</dbReference>
<dbReference type="InterPro" id="IPR037259">
    <property type="entry name" value="BRK_sf"/>
</dbReference>
<dbReference type="FunFam" id="1.20.920.10:FF:000004">
    <property type="entry name" value="probable global transcription activator SNF2L2 isoform X1"/>
    <property type="match status" value="1"/>
</dbReference>
<feature type="repeat" description="LDL-receptor class B" evidence="29">
    <location>
        <begin position="1737"/>
        <end position="1782"/>
    </location>
</feature>
<keyword evidence="7" id="KW-0732">Signal</keyword>
<accession>A0A2B4RMQ5</accession>
<proteinExistence type="predicted"/>
<dbReference type="STRING" id="50429.A0A2B4RMQ5"/>
<dbReference type="SUPFAM" id="SSF57424">
    <property type="entry name" value="LDL receptor-like module"/>
    <property type="match status" value="14"/>
</dbReference>
<feature type="compositionally biased region" description="Basic residues" evidence="30">
    <location>
        <begin position="1326"/>
        <end position="1336"/>
    </location>
</feature>
<dbReference type="PROSITE" id="PS50014">
    <property type="entry name" value="BROMODOMAIN_2"/>
    <property type="match status" value="1"/>
</dbReference>
<evidence type="ECO:0000256" key="13">
    <source>
        <dbReference type="ARBA" id="ARBA00022853"/>
    </source>
</evidence>
<dbReference type="InterPro" id="IPR036055">
    <property type="entry name" value="LDL_receptor-like_sf"/>
</dbReference>
<keyword evidence="18" id="KW-0472">Membrane</keyword>
<comment type="subcellular location">
    <subcellularLocation>
        <location evidence="2">Cell membrane</location>
        <topology evidence="2">Single-pass type II membrane protein</topology>
    </subcellularLocation>
    <subcellularLocation>
        <location evidence="3">Membrane</location>
        <topology evidence="3">Single-pass type I membrane protein</topology>
    </subcellularLocation>
    <subcellularLocation>
        <location evidence="1">Nucleus</location>
    </subcellularLocation>
</comment>
<feature type="repeat" description="LDL-receptor class B" evidence="29">
    <location>
        <begin position="1783"/>
        <end position="1826"/>
    </location>
</feature>
<dbReference type="InterPro" id="IPR001487">
    <property type="entry name" value="Bromodomain"/>
</dbReference>
<evidence type="ECO:0000256" key="23">
    <source>
        <dbReference type="ARBA" id="ARBA00023180"/>
    </source>
</evidence>
<evidence type="ECO:0000256" key="12">
    <source>
        <dbReference type="ARBA" id="ARBA00022840"/>
    </source>
</evidence>
<dbReference type="InterPro" id="IPR018359">
    <property type="entry name" value="Bromodomain_CS"/>
</dbReference>
<dbReference type="InterPro" id="IPR051221">
    <property type="entry name" value="LDLR-related"/>
</dbReference>
<feature type="disulfide bond" evidence="28">
    <location>
        <begin position="2053"/>
        <end position="2068"/>
    </location>
</feature>
<dbReference type="InterPro" id="IPR000033">
    <property type="entry name" value="LDLR_classB_rpt"/>
</dbReference>
<feature type="compositionally biased region" description="Basic residues" evidence="30">
    <location>
        <begin position="530"/>
        <end position="549"/>
    </location>
</feature>
<feature type="compositionally biased region" description="Low complexity" evidence="30">
    <location>
        <begin position="278"/>
        <end position="293"/>
    </location>
</feature>
<feature type="disulfide bond" evidence="27">
    <location>
        <begin position="2186"/>
        <end position="2232"/>
    </location>
</feature>
<keyword evidence="24" id="KW-0539">Nucleus</keyword>
<feature type="disulfide bond" evidence="28">
    <location>
        <begin position="2653"/>
        <end position="2668"/>
    </location>
</feature>
<protein>
    <submittedName>
        <fullName evidence="38">Transcription activator BRG1</fullName>
    </submittedName>
</protein>
<dbReference type="PROSITE" id="PS00022">
    <property type="entry name" value="EGF_1"/>
    <property type="match status" value="1"/>
</dbReference>
<dbReference type="InterPro" id="IPR011042">
    <property type="entry name" value="6-blade_b-propeller_TolB-like"/>
</dbReference>
<dbReference type="SUPFAM" id="SSF63501">
    <property type="entry name" value="Frizzled cysteine-rich domain"/>
    <property type="match status" value="1"/>
</dbReference>
<evidence type="ECO:0000259" key="37">
    <source>
        <dbReference type="PROSITE" id="PS51666"/>
    </source>
</evidence>
<feature type="disulfide bond" evidence="28">
    <location>
        <begin position="2804"/>
        <end position="2816"/>
    </location>
</feature>
<dbReference type="InterPro" id="IPR000330">
    <property type="entry name" value="SNF2_N"/>
</dbReference>
<dbReference type="SUPFAM" id="SSF52540">
    <property type="entry name" value="P-loop containing nucleoside triphosphate hydrolases"/>
    <property type="match status" value="2"/>
</dbReference>
<feature type="region of interest" description="Disordered" evidence="30">
    <location>
        <begin position="1544"/>
        <end position="1610"/>
    </location>
</feature>
<dbReference type="InterPro" id="IPR001650">
    <property type="entry name" value="Helicase_C-like"/>
</dbReference>
<evidence type="ECO:0000256" key="24">
    <source>
        <dbReference type="ARBA" id="ARBA00023242"/>
    </source>
</evidence>
<feature type="compositionally biased region" description="Basic and acidic residues" evidence="30">
    <location>
        <begin position="1337"/>
        <end position="1346"/>
    </location>
</feature>
<dbReference type="GO" id="GO:0016324">
    <property type="term" value="C:apical plasma membrane"/>
    <property type="evidence" value="ECO:0007669"/>
    <property type="project" value="TreeGrafter"/>
</dbReference>
<dbReference type="Pfam" id="PF00057">
    <property type="entry name" value="Ldl_recept_a"/>
    <property type="match status" value="14"/>
</dbReference>
<feature type="domain" description="Helicase ATP-binding" evidence="34">
    <location>
        <begin position="700"/>
        <end position="865"/>
    </location>
</feature>
<dbReference type="GO" id="GO:0004386">
    <property type="term" value="F:helicase activity"/>
    <property type="evidence" value="ECO:0007669"/>
    <property type="project" value="UniProtKB-KW"/>
</dbReference>
<evidence type="ECO:0000256" key="19">
    <source>
        <dbReference type="ARBA" id="ARBA00023157"/>
    </source>
</evidence>
<feature type="region of interest" description="Disordered" evidence="30">
    <location>
        <begin position="1478"/>
        <end position="1528"/>
    </location>
</feature>
<feature type="region of interest" description="Disordered" evidence="30">
    <location>
        <begin position="163"/>
        <end position="255"/>
    </location>
</feature>
<dbReference type="GO" id="GO:0043235">
    <property type="term" value="C:receptor complex"/>
    <property type="evidence" value="ECO:0007669"/>
    <property type="project" value="TreeGrafter"/>
</dbReference>
<feature type="disulfide bond" evidence="28">
    <location>
        <begin position="2732"/>
        <end position="2747"/>
    </location>
</feature>
<feature type="compositionally biased region" description="Acidic residues" evidence="30">
    <location>
        <begin position="605"/>
        <end position="628"/>
    </location>
</feature>
<evidence type="ECO:0000256" key="17">
    <source>
        <dbReference type="ARBA" id="ARBA00023117"/>
    </source>
</evidence>
<dbReference type="PROSITE" id="PS51192">
    <property type="entry name" value="HELICASE_ATP_BIND_1"/>
    <property type="match status" value="1"/>
</dbReference>
<dbReference type="SMART" id="SM00135">
    <property type="entry name" value="LY"/>
    <property type="match status" value="9"/>
</dbReference>
<evidence type="ECO:0000256" key="2">
    <source>
        <dbReference type="ARBA" id="ARBA00004401"/>
    </source>
</evidence>
<feature type="compositionally biased region" description="Polar residues" evidence="30">
    <location>
        <begin position="108"/>
        <end position="124"/>
    </location>
</feature>
<dbReference type="Gene3D" id="1.20.5.170">
    <property type="match status" value="1"/>
</dbReference>
<feature type="disulfide bond" evidence="27">
    <location>
        <begin position="2253"/>
        <end position="2277"/>
    </location>
</feature>
<keyword evidence="17 25" id="KW-0103">Bromodomain</keyword>
<dbReference type="GO" id="GO:0005634">
    <property type="term" value="C:nucleus"/>
    <property type="evidence" value="ECO:0007669"/>
    <property type="project" value="UniProtKB-SubCell"/>
</dbReference>
<keyword evidence="10" id="KW-0378">Hydrolase</keyword>
<dbReference type="InterPro" id="IPR014001">
    <property type="entry name" value="Helicase_ATP-bd"/>
</dbReference>
<dbReference type="InterPro" id="IPR036790">
    <property type="entry name" value="Frizzled_dom_sf"/>
</dbReference>
<dbReference type="OrthoDB" id="5989296at2759"/>
<dbReference type="FunFam" id="1.20.5.170:FF:000008">
    <property type="entry name" value="probable global transcription activator SNF2L2 isoform X1"/>
    <property type="match status" value="1"/>
</dbReference>
<evidence type="ECO:0000256" key="10">
    <source>
        <dbReference type="ARBA" id="ARBA00022801"/>
    </source>
</evidence>
<keyword evidence="22" id="KW-0675">Receptor</keyword>
<keyword evidence="39" id="KW-1185">Reference proteome</keyword>
<dbReference type="InterPro" id="IPR000742">
    <property type="entry name" value="EGF"/>
</dbReference>
<dbReference type="SMART" id="SM00192">
    <property type="entry name" value="LDLa"/>
    <property type="match status" value="15"/>
</dbReference>
<dbReference type="PROSITE" id="PS51666">
    <property type="entry name" value="QLQ"/>
    <property type="match status" value="1"/>
</dbReference>
<evidence type="ECO:0000256" key="25">
    <source>
        <dbReference type="PROSITE-ProRule" id="PRU00035"/>
    </source>
</evidence>
<feature type="region of interest" description="Disordered" evidence="30">
    <location>
        <begin position="1190"/>
        <end position="1216"/>
    </location>
</feature>
<keyword evidence="12" id="KW-0067">ATP-binding</keyword>
<evidence type="ECO:0000256" key="18">
    <source>
        <dbReference type="ARBA" id="ARBA00023136"/>
    </source>
</evidence>
<feature type="domain" description="QLQ" evidence="37">
    <location>
        <begin position="127"/>
        <end position="162"/>
    </location>
</feature>
<keyword evidence="21" id="KW-0804">Transcription</keyword>
<feature type="compositionally biased region" description="Basic and acidic residues" evidence="30">
    <location>
        <begin position="1200"/>
        <end position="1209"/>
    </location>
</feature>
<feature type="disulfide bond" evidence="28">
    <location>
        <begin position="2720"/>
        <end position="2738"/>
    </location>
</feature>
<evidence type="ECO:0000259" key="31">
    <source>
        <dbReference type="PROSITE" id="PS50014"/>
    </source>
</evidence>
<dbReference type="InterPro" id="IPR020067">
    <property type="entry name" value="Frizzled_dom"/>
</dbReference>
<evidence type="ECO:0000256" key="7">
    <source>
        <dbReference type="ARBA" id="ARBA00022729"/>
    </source>
</evidence>
<dbReference type="InterPro" id="IPR049730">
    <property type="entry name" value="SNF2/RAD54-like_C"/>
</dbReference>
<evidence type="ECO:0000259" key="34">
    <source>
        <dbReference type="PROSITE" id="PS51192"/>
    </source>
</evidence>
<evidence type="ECO:0000256" key="4">
    <source>
        <dbReference type="ARBA" id="ARBA00022536"/>
    </source>
</evidence>
<dbReference type="SUPFAM" id="SSF47370">
    <property type="entry name" value="Bromodomain"/>
    <property type="match status" value="1"/>
</dbReference>
<evidence type="ECO:0000259" key="35">
    <source>
        <dbReference type="PROSITE" id="PS51194"/>
    </source>
</evidence>
<feature type="disulfide bond" evidence="28">
    <location>
        <begin position="2533"/>
        <end position="2548"/>
    </location>
</feature>
<dbReference type="FunFam" id="3.40.50.10810:FF:000008">
    <property type="entry name" value="Chromatin structure-remodeling complex subunit snf21"/>
    <property type="match status" value="1"/>
</dbReference>
<dbReference type="FunFam" id="4.10.400.10:FF:000045">
    <property type="entry name" value="Low-density lipoprotein receptor-related protein 2"/>
    <property type="match status" value="1"/>
</dbReference>
<evidence type="ECO:0000256" key="16">
    <source>
        <dbReference type="ARBA" id="ARBA00023015"/>
    </source>
</evidence>
<feature type="disulfide bond" evidence="28">
    <location>
        <begin position="2693"/>
        <end position="2708"/>
    </location>
</feature>
<evidence type="ECO:0000256" key="29">
    <source>
        <dbReference type="PROSITE-ProRule" id="PRU00461"/>
    </source>
</evidence>
<feature type="disulfide bond" evidence="28">
    <location>
        <begin position="2761"/>
        <end position="2779"/>
    </location>
</feature>
<dbReference type="PROSITE" id="PS01186">
    <property type="entry name" value="EGF_2"/>
    <property type="match status" value="1"/>
</dbReference>
<keyword evidence="11" id="KW-0347">Helicase</keyword>
<dbReference type="SUPFAM" id="SSF160481">
    <property type="entry name" value="BRK domain-like"/>
    <property type="match status" value="1"/>
</dbReference>
<dbReference type="CDD" id="cd05516">
    <property type="entry name" value="Bromo_SNF2L2"/>
    <property type="match status" value="1"/>
</dbReference>
<dbReference type="GO" id="GO:0016787">
    <property type="term" value="F:hydrolase activity"/>
    <property type="evidence" value="ECO:0007669"/>
    <property type="project" value="UniProtKB-KW"/>
</dbReference>
<feature type="domain" description="FZ" evidence="33">
    <location>
        <begin position="2173"/>
        <end position="2291"/>
    </location>
</feature>
<evidence type="ECO:0000256" key="9">
    <source>
        <dbReference type="ARBA" id="ARBA00022741"/>
    </source>
</evidence>
<dbReference type="GO" id="GO:0048731">
    <property type="term" value="P:system development"/>
    <property type="evidence" value="ECO:0007669"/>
    <property type="project" value="UniProtKB-ARBA"/>
</dbReference>
<feature type="disulfide bond" evidence="28">
    <location>
        <begin position="2348"/>
        <end position="2360"/>
    </location>
</feature>
<feature type="disulfide bond" evidence="28">
    <location>
        <begin position="2823"/>
        <end position="2838"/>
    </location>
</feature>
<comment type="caution">
    <text evidence="38">The sequence shown here is derived from an EMBL/GenBank/DDBJ whole genome shotgun (WGS) entry which is preliminary data.</text>
</comment>
<keyword evidence="23" id="KW-0325">Glycoprotein</keyword>
<dbReference type="Pfam" id="PF00439">
    <property type="entry name" value="Bromodomain"/>
    <property type="match status" value="1"/>
</dbReference>
<keyword evidence="13" id="KW-0156">Chromatin regulator</keyword>
<evidence type="ECO:0000256" key="20">
    <source>
        <dbReference type="ARBA" id="ARBA00023159"/>
    </source>
</evidence>
<evidence type="ECO:0000256" key="21">
    <source>
        <dbReference type="ARBA" id="ARBA00023163"/>
    </source>
</evidence>
<comment type="caution">
    <text evidence="26">Lacks conserved residue(s) required for the propagation of feature annotation.</text>
</comment>
<feature type="region of interest" description="Disordered" evidence="30">
    <location>
        <begin position="267"/>
        <end position="317"/>
    </location>
</feature>
<dbReference type="PANTHER" id="PTHR22722">
    <property type="entry name" value="LOW-DENSITY LIPOPROTEIN RECEPTOR-RELATED PROTEIN 2-RELATED"/>
    <property type="match status" value="1"/>
</dbReference>
<evidence type="ECO:0000259" key="32">
    <source>
        <dbReference type="PROSITE" id="PS50026"/>
    </source>
</evidence>
<feature type="disulfide bond" evidence="28">
    <location>
        <begin position="2613"/>
        <end position="2628"/>
    </location>
</feature>
<feature type="disulfide bond" evidence="28">
    <location>
        <begin position="2773"/>
        <end position="2788"/>
    </location>
</feature>
<dbReference type="Pfam" id="PF07529">
    <property type="entry name" value="HSA"/>
    <property type="match status" value="1"/>
</dbReference>
<dbReference type="SMART" id="SM00297">
    <property type="entry name" value="BROMO"/>
    <property type="match status" value="1"/>
</dbReference>
<feature type="disulfide bond" evidence="28">
    <location>
        <begin position="2811"/>
        <end position="2829"/>
    </location>
</feature>
<dbReference type="InterPro" id="IPR014012">
    <property type="entry name" value="HSA_dom"/>
</dbReference>